<dbReference type="GO" id="GO:0046872">
    <property type="term" value="F:metal ion binding"/>
    <property type="evidence" value="ECO:0007669"/>
    <property type="project" value="UniProtKB-KW"/>
</dbReference>
<evidence type="ECO:0000256" key="2">
    <source>
        <dbReference type="ARBA" id="ARBA00022833"/>
    </source>
</evidence>
<dbReference type="PANTHER" id="PTHR42683">
    <property type="entry name" value="ALDEHYDE REDUCTASE"/>
    <property type="match status" value="1"/>
</dbReference>
<dbReference type="SUPFAM" id="SSF51735">
    <property type="entry name" value="NAD(P)-binding Rossmann-fold domains"/>
    <property type="match status" value="1"/>
</dbReference>
<reference evidence="4" key="1">
    <citation type="journal article" date="2011" name="Environ. Microbiol.">
        <title>Genomic insights into the metabolic potential of the polycyclic aromatic hydrocarbon degrading sulfate-reducing Deltaproteobacterium N47.</title>
        <authorList>
            <person name="Bergmann F."/>
            <person name="Selesi D."/>
            <person name="Weinmaier T."/>
            <person name="Tischler P."/>
            <person name="Rattei T."/>
            <person name="Meckenstock R.U."/>
        </authorList>
    </citation>
    <scope>NUCLEOTIDE SEQUENCE</scope>
</reference>
<keyword evidence="3" id="KW-0560">Oxidoreductase</keyword>
<gene>
    <name evidence="4" type="ORF">N47_B21120</name>
</gene>
<evidence type="ECO:0000256" key="1">
    <source>
        <dbReference type="ARBA" id="ARBA00022723"/>
    </source>
</evidence>
<dbReference type="InterPro" id="IPR047109">
    <property type="entry name" value="CAD-like"/>
</dbReference>
<dbReference type="InterPro" id="IPR036291">
    <property type="entry name" value="NAD(P)-bd_dom_sf"/>
</dbReference>
<keyword evidence="1" id="KW-0479">Metal-binding</keyword>
<keyword evidence="2" id="KW-0862">Zinc</keyword>
<evidence type="ECO:0000256" key="3">
    <source>
        <dbReference type="ARBA" id="ARBA00023002"/>
    </source>
</evidence>
<organism evidence="4">
    <name type="scientific">uncultured Desulfobacterium sp</name>
    <dbReference type="NCBI Taxonomy" id="201089"/>
    <lineage>
        <taxon>Bacteria</taxon>
        <taxon>Pseudomonadati</taxon>
        <taxon>Thermodesulfobacteriota</taxon>
        <taxon>Desulfobacteria</taxon>
        <taxon>Desulfobacterales</taxon>
        <taxon>Desulfobacteriaceae</taxon>
        <taxon>Desulfobacterium</taxon>
        <taxon>environmental samples</taxon>
    </lineage>
</organism>
<proteinExistence type="predicted"/>
<dbReference type="GO" id="GO:0016616">
    <property type="term" value="F:oxidoreductase activity, acting on the CH-OH group of donors, NAD or NADP as acceptor"/>
    <property type="evidence" value="ECO:0007669"/>
    <property type="project" value="InterPro"/>
</dbReference>
<dbReference type="Gene3D" id="3.40.50.720">
    <property type="entry name" value="NAD(P)-binding Rossmann-like Domain"/>
    <property type="match status" value="1"/>
</dbReference>
<protein>
    <recommendedName>
        <fullName evidence="5">Alcohol dehydrogenase-like C-terminal domain-containing protein</fullName>
    </recommendedName>
</protein>
<evidence type="ECO:0000313" key="4">
    <source>
        <dbReference type="EMBL" id="CBX28966.1"/>
    </source>
</evidence>
<accession>E1YE36</accession>
<dbReference type="EMBL" id="FR695870">
    <property type="protein sequence ID" value="CBX28966.1"/>
    <property type="molecule type" value="Genomic_DNA"/>
</dbReference>
<sequence>MVVPESAAFAIPDIFSYSEAAPLLCAGAIGYRSLKLSGLENGQSLGLTGFGASAHLVLKMAKYLFPQSSFFVFARSVKERKFAEDLGACWSGDIGDD</sequence>
<dbReference type="Gene3D" id="3.90.180.10">
    <property type="entry name" value="Medium-chain alcohol dehydrogenases, catalytic domain"/>
    <property type="match status" value="1"/>
</dbReference>
<name>E1YE36_9BACT</name>
<dbReference type="AlphaFoldDB" id="E1YE36"/>
<evidence type="ECO:0008006" key="5">
    <source>
        <dbReference type="Google" id="ProtNLM"/>
    </source>
</evidence>